<evidence type="ECO:0000259" key="3">
    <source>
        <dbReference type="PROSITE" id="PS51186"/>
    </source>
</evidence>
<evidence type="ECO:0000256" key="1">
    <source>
        <dbReference type="ARBA" id="ARBA00022679"/>
    </source>
</evidence>
<keyword evidence="1 4" id="KW-0808">Transferase</keyword>
<name>A0A1I1WUU8_9ACTN</name>
<reference evidence="5" key="1">
    <citation type="submission" date="2016-10" db="EMBL/GenBank/DDBJ databases">
        <authorList>
            <person name="Varghese N."/>
            <person name="Submissions S."/>
        </authorList>
    </citation>
    <scope>NUCLEOTIDE SEQUENCE [LARGE SCALE GENOMIC DNA]</scope>
    <source>
        <strain evidence="5">DSM 45004</strain>
    </source>
</reference>
<feature type="domain" description="N-acetyltransferase" evidence="3">
    <location>
        <begin position="7"/>
        <end position="157"/>
    </location>
</feature>
<evidence type="ECO:0000313" key="4">
    <source>
        <dbReference type="EMBL" id="SFD98917.1"/>
    </source>
</evidence>
<dbReference type="CDD" id="cd04301">
    <property type="entry name" value="NAT_SF"/>
    <property type="match status" value="1"/>
</dbReference>
<dbReference type="InterPro" id="IPR000182">
    <property type="entry name" value="GNAT_dom"/>
</dbReference>
<protein>
    <submittedName>
        <fullName evidence="4">Putative acetyltransferase</fullName>
    </submittedName>
</protein>
<dbReference type="InterPro" id="IPR016181">
    <property type="entry name" value="Acyl_CoA_acyltransferase"/>
</dbReference>
<dbReference type="Pfam" id="PF00583">
    <property type="entry name" value="Acetyltransf_1"/>
    <property type="match status" value="1"/>
</dbReference>
<dbReference type="EMBL" id="FOMZ01000006">
    <property type="protein sequence ID" value="SFD98917.1"/>
    <property type="molecule type" value="Genomic_DNA"/>
</dbReference>
<dbReference type="InterPro" id="IPR050832">
    <property type="entry name" value="Bact_Acetyltransf"/>
</dbReference>
<gene>
    <name evidence="4" type="ORF">SAMN04487819_106126</name>
</gene>
<evidence type="ECO:0000256" key="2">
    <source>
        <dbReference type="ARBA" id="ARBA00023315"/>
    </source>
</evidence>
<dbReference type="AlphaFoldDB" id="A0A1I1WUU8"/>
<proteinExistence type="predicted"/>
<dbReference type="PANTHER" id="PTHR43877">
    <property type="entry name" value="AMINOALKYLPHOSPHONATE N-ACETYLTRANSFERASE-RELATED-RELATED"/>
    <property type="match status" value="1"/>
</dbReference>
<accession>A0A1I1WUU8</accession>
<sequence>MPLMSDLEIRAEDPNSTEARELLGRHLRFTRDHSPAEECYALDETGLDSKDVSFFGLRDSSELLAIGALKRIEPFHLELKSMHTAESARGRGVGRTMLRQLVEWAGSNGYSRISLETGSNAAFTPARLLYESAGFRICEPFGDYAPSANSVHMTLEL</sequence>
<keyword evidence="2" id="KW-0012">Acyltransferase</keyword>
<dbReference type="GO" id="GO:0016747">
    <property type="term" value="F:acyltransferase activity, transferring groups other than amino-acyl groups"/>
    <property type="evidence" value="ECO:0007669"/>
    <property type="project" value="InterPro"/>
</dbReference>
<organism evidence="4 5">
    <name type="scientific">Actinopolyspora alba</name>
    <dbReference type="NCBI Taxonomy" id="673379"/>
    <lineage>
        <taxon>Bacteria</taxon>
        <taxon>Bacillati</taxon>
        <taxon>Actinomycetota</taxon>
        <taxon>Actinomycetes</taxon>
        <taxon>Actinopolysporales</taxon>
        <taxon>Actinopolysporaceae</taxon>
        <taxon>Actinopolyspora</taxon>
        <taxon>Actinopolyspora alba group</taxon>
    </lineage>
</organism>
<dbReference type="PROSITE" id="PS51186">
    <property type="entry name" value="GNAT"/>
    <property type="match status" value="1"/>
</dbReference>
<dbReference type="PANTHER" id="PTHR43877:SF5">
    <property type="entry name" value="BLL8307 PROTEIN"/>
    <property type="match status" value="1"/>
</dbReference>
<dbReference type="Gene3D" id="3.40.630.30">
    <property type="match status" value="1"/>
</dbReference>
<dbReference type="Proteomes" id="UP000198716">
    <property type="component" value="Unassembled WGS sequence"/>
</dbReference>
<keyword evidence="5" id="KW-1185">Reference proteome</keyword>
<dbReference type="SUPFAM" id="SSF55729">
    <property type="entry name" value="Acyl-CoA N-acyltransferases (Nat)"/>
    <property type="match status" value="1"/>
</dbReference>
<evidence type="ECO:0000313" key="5">
    <source>
        <dbReference type="Proteomes" id="UP000198716"/>
    </source>
</evidence>